<dbReference type="KEGG" id="fln:FLA_5746"/>
<sequence>MDYVHRLCKDFPLYFKITTLRHASVLYADRAGQPMGTQERHDYQPINIDFTFADFRKTENQLRRIFHEFGKQAKMSAEEINEIFKGDGFKRLVMAGGGVPRDCLSIYLEVLEKVRKGDNRIGKDDVRIMSRSNFERRIEELKQDSEGAEQNVLLKGIYVIRKFCMEKKTNLFFISEQMLQQENNLCDLIYRLLDYRIHSAGTAITHKSQPGTYHAFVIDVGAYAHMRTLQGKFNELDIGDPATREKMRSSPILTFDDFKGLWQICSVRC</sequence>
<protein>
    <submittedName>
        <fullName evidence="1">Uncharacterized protein</fullName>
    </submittedName>
</protein>
<keyword evidence="2" id="KW-1185">Reference proteome</keyword>
<dbReference type="OrthoDB" id="8432819at2"/>
<dbReference type="Proteomes" id="UP000186917">
    <property type="component" value="Unassembled WGS sequence"/>
</dbReference>
<evidence type="ECO:0000313" key="1">
    <source>
        <dbReference type="EMBL" id="SIS77365.1"/>
    </source>
</evidence>
<dbReference type="STRING" id="477680.SAMN05421788_1011130"/>
<evidence type="ECO:0000313" key="2">
    <source>
        <dbReference type="Proteomes" id="UP000186917"/>
    </source>
</evidence>
<dbReference type="EMBL" id="FTOR01000001">
    <property type="protein sequence ID" value="SIS77365.1"/>
    <property type="molecule type" value="Genomic_DNA"/>
</dbReference>
<dbReference type="AlphaFoldDB" id="A0A173MPU0"/>
<dbReference type="RefSeq" id="WP_096511346.1">
    <property type="nucleotide sequence ID" value="NZ_AP017422.1"/>
</dbReference>
<name>A0A173MPU0_9BACT</name>
<proteinExistence type="predicted"/>
<reference evidence="2" key="1">
    <citation type="submission" date="2017-01" db="EMBL/GenBank/DDBJ databases">
        <authorList>
            <person name="Varghese N."/>
            <person name="Submissions S."/>
        </authorList>
    </citation>
    <scope>NUCLEOTIDE SEQUENCE [LARGE SCALE GENOMIC DNA]</scope>
    <source>
        <strain evidence="2">DSM 21054</strain>
    </source>
</reference>
<accession>A0A173MPU0</accession>
<gene>
    <name evidence="1" type="ORF">SAMN05421788_1011130</name>
</gene>
<organism evidence="1 2">
    <name type="scientific">Filimonas lacunae</name>
    <dbReference type="NCBI Taxonomy" id="477680"/>
    <lineage>
        <taxon>Bacteria</taxon>
        <taxon>Pseudomonadati</taxon>
        <taxon>Bacteroidota</taxon>
        <taxon>Chitinophagia</taxon>
        <taxon>Chitinophagales</taxon>
        <taxon>Chitinophagaceae</taxon>
        <taxon>Filimonas</taxon>
    </lineage>
</organism>